<dbReference type="GO" id="GO:0032259">
    <property type="term" value="P:methylation"/>
    <property type="evidence" value="ECO:0007669"/>
    <property type="project" value="UniProtKB-KW"/>
</dbReference>
<dbReference type="InterPro" id="IPR013656">
    <property type="entry name" value="PAS_4"/>
</dbReference>
<evidence type="ECO:0000313" key="3">
    <source>
        <dbReference type="EMBL" id="CAA9374951.1"/>
    </source>
</evidence>
<dbReference type="EMBL" id="CADCTY010001533">
    <property type="protein sequence ID" value="CAA9374951.1"/>
    <property type="molecule type" value="Genomic_DNA"/>
</dbReference>
<dbReference type="InterPro" id="IPR029016">
    <property type="entry name" value="GAF-like_dom_sf"/>
</dbReference>
<organism evidence="3">
    <name type="scientific">uncultured Leptolyngbya sp</name>
    <dbReference type="NCBI Taxonomy" id="332963"/>
    <lineage>
        <taxon>Bacteria</taxon>
        <taxon>Bacillati</taxon>
        <taxon>Cyanobacteriota</taxon>
        <taxon>Cyanophyceae</taxon>
        <taxon>Leptolyngbyales</taxon>
        <taxon>Leptolyngbyaceae</taxon>
        <taxon>Leptolyngbya group</taxon>
        <taxon>Leptolyngbya</taxon>
        <taxon>environmental samples</taxon>
    </lineage>
</organism>
<feature type="domain" description="PAS" evidence="1">
    <location>
        <begin position="319"/>
        <end position="364"/>
    </location>
</feature>
<dbReference type="InterPro" id="IPR000700">
    <property type="entry name" value="PAS-assoc_C"/>
</dbReference>
<feature type="domain" description="PAS" evidence="1">
    <location>
        <begin position="436"/>
        <end position="506"/>
    </location>
</feature>
<dbReference type="GO" id="GO:0008168">
    <property type="term" value="F:methyltransferase activity"/>
    <property type="evidence" value="ECO:0007669"/>
    <property type="project" value="UniProtKB-KW"/>
</dbReference>
<dbReference type="InterPro" id="IPR003018">
    <property type="entry name" value="GAF"/>
</dbReference>
<dbReference type="CDD" id="cd00130">
    <property type="entry name" value="PAS"/>
    <property type="match status" value="2"/>
</dbReference>
<evidence type="ECO:0000259" key="1">
    <source>
        <dbReference type="PROSITE" id="PS50112"/>
    </source>
</evidence>
<accession>A0A6J4N166</accession>
<dbReference type="InterPro" id="IPR013655">
    <property type="entry name" value="PAS_fold_3"/>
</dbReference>
<dbReference type="Pfam" id="PF01590">
    <property type="entry name" value="GAF"/>
    <property type="match status" value="1"/>
</dbReference>
<dbReference type="PANTHER" id="PTHR43102:SF2">
    <property type="entry name" value="GAF DOMAIN-CONTAINING PROTEIN"/>
    <property type="match status" value="1"/>
</dbReference>
<dbReference type="Gene3D" id="3.30.450.20">
    <property type="entry name" value="PAS domain"/>
    <property type="match status" value="3"/>
</dbReference>
<reference evidence="3" key="1">
    <citation type="submission" date="2020-02" db="EMBL/GenBank/DDBJ databases">
        <authorList>
            <person name="Meier V. D."/>
        </authorList>
    </citation>
    <scope>NUCLEOTIDE SEQUENCE</scope>
    <source>
        <strain evidence="3">AVDCRST_MAG94</strain>
    </source>
</reference>
<keyword evidence="3" id="KW-0808">Transferase</keyword>
<dbReference type="SUPFAM" id="SSF55785">
    <property type="entry name" value="PYP-like sensor domain (PAS domain)"/>
    <property type="match status" value="3"/>
</dbReference>
<dbReference type="GO" id="GO:0016301">
    <property type="term" value="F:kinase activity"/>
    <property type="evidence" value="ECO:0007669"/>
    <property type="project" value="UniProtKB-KW"/>
</dbReference>
<protein>
    <submittedName>
        <fullName evidence="3">Multidomain signal transduction protein including CheB-like methylesterase, CheR-like methyltransferase and BaeS-like histidine kinase</fullName>
    </submittedName>
</protein>
<sequence>MTHPMPHKPATLPLPANEPERLAALQRYKILDTPPEAAFDRLTTLAARLFAVPTVLISLVDASRAWFKSGLGFDAREVPRDTTLCSFAVLTDEPLIVPDARLDERFACNPFVQSEPGVRFYAGAPLLSRDGFNLGTLCLLDGQPRDPLTAEQQATLVDLAAMVVDELELRLAAHQIAQVDTALRESEARSQLALQIAQLGTWRYVMETNRVELDARMREIWGEPEDAEVLPLSQVMARIHPEDLAQVTSALGAALDPTSSGAYAVDYRIVWNDGTVRWLSANGQTTFAGAGALRQALESFGTAVDITDRKRVEVALRKSEERSQSILESITDGFFALDQDWRFTYVNPQAERLLDRTLGELLDRVLWEVYPGTVGTEFERAYRQTASNRVASSFISFYPDHNRWYEVYAYPATDGITVYFRDVTARKQAEATLRESEARFRTLADNIAQFAWMADENGWIFWYNQRWFDYTGTTLEEMQGWGWQKVHHPEHVDRVVEHFRHCLETGEDWEDTFPLQDRDGTYRWFLSRAIPIRDEQGQII</sequence>
<evidence type="ECO:0000259" key="2">
    <source>
        <dbReference type="PROSITE" id="PS50113"/>
    </source>
</evidence>
<keyword evidence="3" id="KW-0489">Methyltransferase</keyword>
<dbReference type="InterPro" id="IPR035965">
    <property type="entry name" value="PAS-like_dom_sf"/>
</dbReference>
<dbReference type="NCBIfam" id="TIGR00229">
    <property type="entry name" value="sensory_box"/>
    <property type="match status" value="2"/>
</dbReference>
<dbReference type="PROSITE" id="PS50113">
    <property type="entry name" value="PAC"/>
    <property type="match status" value="2"/>
</dbReference>
<dbReference type="Pfam" id="PF08447">
    <property type="entry name" value="PAS_3"/>
    <property type="match status" value="2"/>
</dbReference>
<dbReference type="PROSITE" id="PS50112">
    <property type="entry name" value="PAS"/>
    <property type="match status" value="2"/>
</dbReference>
<dbReference type="PANTHER" id="PTHR43102">
    <property type="entry name" value="SLR1143 PROTEIN"/>
    <property type="match status" value="1"/>
</dbReference>
<dbReference type="SUPFAM" id="SSF55781">
    <property type="entry name" value="GAF domain-like"/>
    <property type="match status" value="1"/>
</dbReference>
<feature type="domain" description="PAC" evidence="2">
    <location>
        <begin position="263"/>
        <end position="318"/>
    </location>
</feature>
<proteinExistence type="predicted"/>
<feature type="non-terminal residue" evidence="3">
    <location>
        <position position="540"/>
    </location>
</feature>
<dbReference type="FunFam" id="3.30.450.20:FF:000099">
    <property type="entry name" value="Sensory box sensor histidine kinase"/>
    <property type="match status" value="1"/>
</dbReference>
<dbReference type="SMART" id="SM00091">
    <property type="entry name" value="PAS"/>
    <property type="match status" value="3"/>
</dbReference>
<dbReference type="Gene3D" id="3.30.450.40">
    <property type="match status" value="1"/>
</dbReference>
<dbReference type="AlphaFoldDB" id="A0A6J4N166"/>
<name>A0A6J4N166_9CYAN</name>
<dbReference type="SMART" id="SM00065">
    <property type="entry name" value="GAF"/>
    <property type="match status" value="1"/>
</dbReference>
<dbReference type="Pfam" id="PF08448">
    <property type="entry name" value="PAS_4"/>
    <property type="match status" value="1"/>
</dbReference>
<dbReference type="Gene3D" id="2.10.70.100">
    <property type="match status" value="1"/>
</dbReference>
<gene>
    <name evidence="3" type="ORF">AVDCRST_MAG94-4466</name>
</gene>
<dbReference type="InterPro" id="IPR000014">
    <property type="entry name" value="PAS"/>
</dbReference>
<feature type="domain" description="PAC" evidence="2">
    <location>
        <begin position="509"/>
        <end position="540"/>
    </location>
</feature>
<keyword evidence="3" id="KW-0418">Kinase</keyword>